<dbReference type="GO" id="GO:0004828">
    <property type="term" value="F:serine-tRNA ligase activity"/>
    <property type="evidence" value="ECO:0007669"/>
    <property type="project" value="UniProtKB-EC"/>
</dbReference>
<feature type="binding site" evidence="8">
    <location>
        <position position="332"/>
    </location>
    <ligand>
        <name>L-serine</name>
        <dbReference type="ChEBI" id="CHEBI:33384"/>
    </ligand>
</feature>
<feature type="site" description="Important for serine binding" evidence="8">
    <location>
        <position position="470"/>
    </location>
</feature>
<dbReference type="InterPro" id="IPR002317">
    <property type="entry name" value="Ser-tRNA-ligase_type_1"/>
</dbReference>
<evidence type="ECO:0000256" key="9">
    <source>
        <dbReference type="PIRSR" id="PIRSR001529-2"/>
    </source>
</evidence>
<accession>A0A830HTW5</accession>
<dbReference type="AlphaFoldDB" id="A0A830HTW5"/>
<feature type="binding site" evidence="9">
    <location>
        <begin position="419"/>
        <end position="422"/>
    </location>
    <ligand>
        <name>ATP</name>
        <dbReference type="ChEBI" id="CHEBI:30616"/>
    </ligand>
</feature>
<dbReference type="OrthoDB" id="10264585at2759"/>
<organism evidence="13 14">
    <name type="scientific">Pycnococcus provasolii</name>
    <dbReference type="NCBI Taxonomy" id="41880"/>
    <lineage>
        <taxon>Eukaryota</taxon>
        <taxon>Viridiplantae</taxon>
        <taxon>Chlorophyta</taxon>
        <taxon>Pseudoscourfieldiophyceae</taxon>
        <taxon>Pseudoscourfieldiales</taxon>
        <taxon>Pycnococcaceae</taxon>
        <taxon>Pycnococcus</taxon>
    </lineage>
</organism>
<feature type="domain" description="Aminoacyl-transfer RNA synthetases class-II family profile" evidence="12">
    <location>
        <begin position="253"/>
        <end position="495"/>
    </location>
</feature>
<dbReference type="InterPro" id="IPR002314">
    <property type="entry name" value="aa-tRNA-synt_IIb"/>
</dbReference>
<dbReference type="Gene3D" id="1.10.287.40">
    <property type="entry name" value="Serine-tRNA synthetase, tRNA binding domain"/>
    <property type="match status" value="1"/>
</dbReference>
<dbReference type="Proteomes" id="UP000660262">
    <property type="component" value="Unassembled WGS sequence"/>
</dbReference>
<feature type="binding site" evidence="9">
    <location>
        <begin position="348"/>
        <end position="351"/>
    </location>
    <ligand>
        <name>ATP</name>
        <dbReference type="ChEBI" id="CHEBI:30616"/>
    </ligand>
</feature>
<dbReference type="InterPro" id="IPR015866">
    <property type="entry name" value="Ser-tRNA-synth_1_N"/>
</dbReference>
<dbReference type="EC" id="6.1.1.11" evidence="1"/>
<dbReference type="PIRSF" id="PIRSF001529">
    <property type="entry name" value="Ser-tRNA-synth_IIa"/>
    <property type="match status" value="1"/>
</dbReference>
<dbReference type="PANTHER" id="PTHR11778">
    <property type="entry name" value="SERYL-TRNA SYNTHETASE"/>
    <property type="match status" value="1"/>
</dbReference>
<evidence type="ECO:0000256" key="10">
    <source>
        <dbReference type="SAM" id="Coils"/>
    </source>
</evidence>
<evidence type="ECO:0000256" key="4">
    <source>
        <dbReference type="ARBA" id="ARBA00022840"/>
    </source>
</evidence>
<evidence type="ECO:0000313" key="13">
    <source>
        <dbReference type="EMBL" id="GHP08377.1"/>
    </source>
</evidence>
<keyword evidence="10" id="KW-0175">Coiled coil</keyword>
<name>A0A830HTW5_9CHLO</name>
<evidence type="ECO:0000256" key="7">
    <source>
        <dbReference type="ARBA" id="ARBA00031113"/>
    </source>
</evidence>
<dbReference type="SUPFAM" id="SSF46589">
    <property type="entry name" value="tRNA-binding arm"/>
    <property type="match status" value="1"/>
</dbReference>
<keyword evidence="3" id="KW-0547">Nucleotide-binding</keyword>
<dbReference type="EMBL" id="BNJQ01000020">
    <property type="protein sequence ID" value="GHP08377.1"/>
    <property type="molecule type" value="Genomic_DNA"/>
</dbReference>
<evidence type="ECO:0000259" key="12">
    <source>
        <dbReference type="PROSITE" id="PS50862"/>
    </source>
</evidence>
<feature type="compositionally biased region" description="Basic and acidic residues" evidence="11">
    <location>
        <begin position="440"/>
        <end position="451"/>
    </location>
</feature>
<feature type="region of interest" description="Disordered" evidence="11">
    <location>
        <begin position="1"/>
        <end position="37"/>
    </location>
</feature>
<evidence type="ECO:0000313" key="14">
    <source>
        <dbReference type="Proteomes" id="UP000660262"/>
    </source>
</evidence>
<proteinExistence type="predicted"/>
<dbReference type="InterPro" id="IPR010978">
    <property type="entry name" value="tRNA-bd_arm"/>
</dbReference>
<dbReference type="SUPFAM" id="SSF55681">
    <property type="entry name" value="Class II aaRS and biotin synthetases"/>
    <property type="match status" value="1"/>
</dbReference>
<keyword evidence="4 9" id="KW-0067">ATP-binding</keyword>
<dbReference type="Pfam" id="PF00587">
    <property type="entry name" value="tRNA-synt_2b"/>
    <property type="match status" value="1"/>
</dbReference>
<feature type="binding site" evidence="9">
    <location>
        <begin position="332"/>
        <end position="334"/>
    </location>
    <ligand>
        <name>ATP</name>
        <dbReference type="ChEBI" id="CHEBI:30616"/>
    </ligand>
</feature>
<feature type="coiled-coil region" evidence="10">
    <location>
        <begin position="71"/>
        <end position="142"/>
    </location>
</feature>
<evidence type="ECO:0000256" key="5">
    <source>
        <dbReference type="ARBA" id="ARBA00022917"/>
    </source>
</evidence>
<dbReference type="CDD" id="cd00770">
    <property type="entry name" value="SerRS_core"/>
    <property type="match status" value="1"/>
</dbReference>
<dbReference type="InterPro" id="IPR045864">
    <property type="entry name" value="aa-tRNA-synth_II/BPL/LPL"/>
</dbReference>
<dbReference type="InterPro" id="IPR006195">
    <property type="entry name" value="aa-tRNA-synth_II"/>
</dbReference>
<dbReference type="InterPro" id="IPR033729">
    <property type="entry name" value="SerRS_core"/>
</dbReference>
<gene>
    <name evidence="13" type="ORF">PPROV_000711600</name>
</gene>
<feature type="binding site" evidence="8">
    <location>
        <position position="468"/>
    </location>
    <ligand>
        <name>L-serine</name>
        <dbReference type="ChEBI" id="CHEBI:33384"/>
    </ligand>
</feature>
<keyword evidence="14" id="KW-1185">Reference proteome</keyword>
<dbReference type="PRINTS" id="PR00981">
    <property type="entry name" value="TRNASYNTHSER"/>
</dbReference>
<keyword evidence="5" id="KW-0648">Protein biosynthesis</keyword>
<reference evidence="13" key="1">
    <citation type="submission" date="2020-10" db="EMBL/GenBank/DDBJ databases">
        <title>Unveiling of a novel bifunctional photoreceptor, Dualchrome1, isolated from a cosmopolitan green alga.</title>
        <authorList>
            <person name="Suzuki S."/>
            <person name="Kawachi M."/>
        </authorList>
    </citation>
    <scope>NUCLEOTIDE SEQUENCE</scope>
    <source>
        <strain evidence="13">NIES 2893</strain>
    </source>
</reference>
<evidence type="ECO:0000256" key="3">
    <source>
        <dbReference type="ARBA" id="ARBA00022741"/>
    </source>
</evidence>
<dbReference type="NCBIfam" id="TIGR00414">
    <property type="entry name" value="serS"/>
    <property type="match status" value="1"/>
</dbReference>
<sequence length="511" mass="55503">MSSSTSTASASAPTSSSSEAPSATAAAPAAAETHTPAFRASIDFRSIRDNLEAHEANCRERNFAAASPAKVAELYDKFVEAQKEVDELRAQKNENAKSMKQKLEQEQRDELVRRGKEIKEQLATVEENLSALQEELQLEAQRLPNLAHPDVPRGADDDAAAELASVGDRRDFEGEGLEVLDHMSIADRWNAMAGGANESAFEAPSGGGLSSTATALRAAVDFTSGAKVSGAKFYYLRGQLARLELALVNWTVDQLCARGYIPHMTPDVVRSEVVEKCGFQPRGESTQVYNVDGMDLSLTGTAEIPLGGLCMDEVLDESMLPLRLCAFGRCFRTEAGASGLATRGLYRVHQFSKVEMFIICTPEQSDALHDELIEVEKHLFSELGLHFKVLDMPTGDLGAPAYRKFDVEAWMPGLGRYGEISSASNCTDYQARRLNIRYKPDAKDAGNEDGGKKKKKSKAKTNFVHTLNGTGCAVPRMIVAILENFQQADGTVVVPEVLRPYMGGLEKLGSS</sequence>
<feature type="binding site" evidence="8">
    <location>
        <position position="301"/>
    </location>
    <ligand>
        <name>L-serine</name>
        <dbReference type="ChEBI" id="CHEBI:33384"/>
    </ligand>
</feature>
<protein>
    <recommendedName>
        <fullName evidence="1">serine--tRNA ligase</fullName>
        <ecNumber evidence="1">6.1.1.11</ecNumber>
    </recommendedName>
    <alternativeName>
        <fullName evidence="7">Seryl-tRNA synthetase</fullName>
    </alternativeName>
</protein>
<comment type="caution">
    <text evidence="13">The sequence shown here is derived from an EMBL/GenBank/DDBJ whole genome shotgun (WGS) entry which is preliminary data.</text>
</comment>
<keyword evidence="6" id="KW-0030">Aminoacyl-tRNA synthetase</keyword>
<evidence type="ECO:0000256" key="2">
    <source>
        <dbReference type="ARBA" id="ARBA00022598"/>
    </source>
</evidence>
<dbReference type="InterPro" id="IPR042103">
    <property type="entry name" value="SerRS_1_N_sf"/>
</dbReference>
<evidence type="ECO:0000256" key="6">
    <source>
        <dbReference type="ARBA" id="ARBA00023146"/>
    </source>
</evidence>
<keyword evidence="2" id="KW-0436">Ligase</keyword>
<evidence type="ECO:0000256" key="8">
    <source>
        <dbReference type="PIRSR" id="PIRSR001529-1"/>
    </source>
</evidence>
<dbReference type="Gene3D" id="3.30.930.10">
    <property type="entry name" value="Bira Bifunctional Protein, Domain 2"/>
    <property type="match status" value="1"/>
</dbReference>
<dbReference type="GO" id="GO:0006434">
    <property type="term" value="P:seryl-tRNA aminoacylation"/>
    <property type="evidence" value="ECO:0007669"/>
    <property type="project" value="InterPro"/>
</dbReference>
<dbReference type="GO" id="GO:0005524">
    <property type="term" value="F:ATP binding"/>
    <property type="evidence" value="ECO:0007669"/>
    <property type="project" value="UniProtKB-KW"/>
</dbReference>
<feature type="region of interest" description="Disordered" evidence="11">
    <location>
        <begin position="440"/>
        <end position="460"/>
    </location>
</feature>
<dbReference type="PROSITE" id="PS50862">
    <property type="entry name" value="AA_TRNA_LIGASE_II"/>
    <property type="match status" value="1"/>
</dbReference>
<evidence type="ECO:0000256" key="1">
    <source>
        <dbReference type="ARBA" id="ARBA00012840"/>
    </source>
</evidence>
<feature type="binding site" evidence="8">
    <location>
        <position position="355"/>
    </location>
    <ligand>
        <name>L-serine</name>
        <dbReference type="ChEBI" id="CHEBI:33384"/>
    </ligand>
</feature>
<dbReference type="Pfam" id="PF02403">
    <property type="entry name" value="Seryl_tRNA_N"/>
    <property type="match status" value="1"/>
</dbReference>
<evidence type="ECO:0000256" key="11">
    <source>
        <dbReference type="SAM" id="MobiDB-lite"/>
    </source>
</evidence>